<keyword evidence="1" id="KW-1133">Transmembrane helix</keyword>
<gene>
    <name evidence="2" type="ORF">SAMN02745226_01185</name>
</gene>
<evidence type="ECO:0000313" key="2">
    <source>
        <dbReference type="EMBL" id="SHN61198.1"/>
    </source>
</evidence>
<name>A0A1M7SS02_FERGO</name>
<reference evidence="3" key="1">
    <citation type="submission" date="2016-12" db="EMBL/GenBank/DDBJ databases">
        <authorList>
            <person name="Varghese N."/>
            <person name="Submissions S."/>
        </authorList>
    </citation>
    <scope>NUCLEOTIDE SEQUENCE [LARGE SCALE GENOMIC DNA]</scope>
    <source>
        <strain evidence="3">DSM 13020</strain>
    </source>
</reference>
<organism evidence="2 3">
    <name type="scientific">Fervidobacterium gondwanense DSM 13020</name>
    <dbReference type="NCBI Taxonomy" id="1121883"/>
    <lineage>
        <taxon>Bacteria</taxon>
        <taxon>Thermotogati</taxon>
        <taxon>Thermotogota</taxon>
        <taxon>Thermotogae</taxon>
        <taxon>Thermotogales</taxon>
        <taxon>Fervidobacteriaceae</taxon>
        <taxon>Fervidobacterium</taxon>
    </lineage>
</organism>
<feature type="transmembrane region" description="Helical" evidence="1">
    <location>
        <begin position="12"/>
        <end position="30"/>
    </location>
</feature>
<keyword evidence="3" id="KW-1185">Reference proteome</keyword>
<accession>A0A1M7SS02</accession>
<dbReference type="RefSeq" id="WP_072759365.1">
    <property type="nucleotide sequence ID" value="NZ_FRDJ01000005.1"/>
</dbReference>
<keyword evidence="1" id="KW-0812">Transmembrane</keyword>
<evidence type="ECO:0000313" key="3">
    <source>
        <dbReference type="Proteomes" id="UP000184207"/>
    </source>
</evidence>
<dbReference type="AlphaFoldDB" id="A0A1M7SS02"/>
<dbReference type="STRING" id="1121883.SAMN02745226_01185"/>
<sequence>MNKVVIDKRIAEVVVLLILVVSVALSFLNFQRSVKSYVDNLKGEIESTNSVYQKLSMLNKESEILASFKKEVENVPSIIVEKYVTDSELLKILSELFNRKILRIDYLYVSSDLQSPLIFVETPTVYQVKIIAGGGEYVGNQ</sequence>
<proteinExistence type="predicted"/>
<dbReference type="EMBL" id="FRDJ01000005">
    <property type="protein sequence ID" value="SHN61198.1"/>
    <property type="molecule type" value="Genomic_DNA"/>
</dbReference>
<evidence type="ECO:0000256" key="1">
    <source>
        <dbReference type="SAM" id="Phobius"/>
    </source>
</evidence>
<evidence type="ECO:0008006" key="4">
    <source>
        <dbReference type="Google" id="ProtNLM"/>
    </source>
</evidence>
<protein>
    <recommendedName>
        <fullName evidence="4">Type IV pilus assembly protein PilN</fullName>
    </recommendedName>
</protein>
<dbReference type="Proteomes" id="UP000184207">
    <property type="component" value="Unassembled WGS sequence"/>
</dbReference>
<keyword evidence="1" id="KW-0472">Membrane</keyword>